<reference evidence="1 2" key="1">
    <citation type="submission" date="2019-12" db="EMBL/GenBank/DDBJ databases">
        <title>Draft genome sequence of Pseudomonas otitidis recovered from a chicken carcass.</title>
        <authorList>
            <person name="Vieira T.R."/>
            <person name="Oliviera E.F.C."/>
            <person name="Silva N.M.V."/>
            <person name="Sambrano G.E."/>
            <person name="Cibulski S.P."/>
            <person name="Cardoso M.R.I."/>
        </authorList>
    </citation>
    <scope>NUCLEOTIDE SEQUENCE [LARGE SCALE GENOMIC DNA]</scope>
    <source>
        <strain evidence="1 2">25_K</strain>
    </source>
</reference>
<dbReference type="GO" id="GO:0003677">
    <property type="term" value="F:DNA binding"/>
    <property type="evidence" value="ECO:0007669"/>
    <property type="project" value="InterPro"/>
</dbReference>
<dbReference type="PANTHER" id="PTHR43493:SF9">
    <property type="entry name" value="DNA TOPOISOMERASE 4 SUBUNIT A"/>
    <property type="match status" value="1"/>
</dbReference>
<dbReference type="GO" id="GO:0009330">
    <property type="term" value="C:DNA topoisomerase type II (double strand cut, ATP-hydrolyzing) complex"/>
    <property type="evidence" value="ECO:0007669"/>
    <property type="project" value="TreeGrafter"/>
</dbReference>
<dbReference type="GO" id="GO:0005524">
    <property type="term" value="F:ATP binding"/>
    <property type="evidence" value="ECO:0007669"/>
    <property type="project" value="InterPro"/>
</dbReference>
<dbReference type="InterPro" id="IPR050220">
    <property type="entry name" value="Type_II_DNA_Topoisomerases"/>
</dbReference>
<dbReference type="AlphaFoldDB" id="A0A7X3HEP7"/>
<dbReference type="PANTHER" id="PTHR43493">
    <property type="entry name" value="DNA GYRASE/TOPOISOMERASE SUBUNIT A"/>
    <property type="match status" value="1"/>
</dbReference>
<comment type="caution">
    <text evidence="1">The sequence shown here is derived from an EMBL/GenBank/DDBJ whole genome shotgun (WGS) entry which is preliminary data.</text>
</comment>
<dbReference type="Gene3D" id="2.120.10.90">
    <property type="entry name" value="DNA gyrase/topoisomerase IV, subunit A, C-terminal"/>
    <property type="match status" value="1"/>
</dbReference>
<dbReference type="EMBL" id="WTFN01000433">
    <property type="protein sequence ID" value="MWK60432.1"/>
    <property type="molecule type" value="Genomic_DNA"/>
</dbReference>
<dbReference type="InterPro" id="IPR035516">
    <property type="entry name" value="Gyrase/topoIV_suA_C"/>
</dbReference>
<dbReference type="Proteomes" id="UP000461288">
    <property type="component" value="Unassembled WGS sequence"/>
</dbReference>
<accession>A0A7X3HEP7</accession>
<evidence type="ECO:0000313" key="1">
    <source>
        <dbReference type="EMBL" id="MWK60432.1"/>
    </source>
</evidence>
<keyword evidence="1" id="KW-0413">Isomerase</keyword>
<organism evidence="1 2">
    <name type="scientific">Metapseudomonas otitidis</name>
    <dbReference type="NCBI Taxonomy" id="319939"/>
    <lineage>
        <taxon>Bacteria</taxon>
        <taxon>Pseudomonadati</taxon>
        <taxon>Pseudomonadota</taxon>
        <taxon>Gammaproteobacteria</taxon>
        <taxon>Pseudomonadales</taxon>
        <taxon>Pseudomonadaceae</taxon>
        <taxon>Metapseudomonas</taxon>
    </lineage>
</organism>
<name>A0A7X3HEP7_9GAMM</name>
<gene>
    <name evidence="1" type="ORF">GO594_31125</name>
</gene>
<feature type="non-terminal residue" evidence="1">
    <location>
        <position position="1"/>
    </location>
</feature>
<dbReference type="GO" id="GO:0006265">
    <property type="term" value="P:DNA topological change"/>
    <property type="evidence" value="ECO:0007669"/>
    <property type="project" value="InterPro"/>
</dbReference>
<evidence type="ECO:0000313" key="2">
    <source>
        <dbReference type="Proteomes" id="UP000461288"/>
    </source>
</evidence>
<dbReference type="GO" id="GO:0005737">
    <property type="term" value="C:cytoplasm"/>
    <property type="evidence" value="ECO:0007669"/>
    <property type="project" value="TreeGrafter"/>
</dbReference>
<feature type="non-terminal residue" evidence="1">
    <location>
        <position position="114"/>
    </location>
</feature>
<sequence length="114" mass="12381">DNLGNYDSGKEAIIEVMAAETVHSSKLLFVTANGMLKVMDGQELKAMKRTVASTKLASDDELVRIIPVDTSQEDKIILQTKSGMFLKFLLEEVPCKKKGAVGVKGIKLGKNDVV</sequence>
<dbReference type="SUPFAM" id="SSF101904">
    <property type="entry name" value="GyrA/ParC C-terminal domain-like"/>
    <property type="match status" value="1"/>
</dbReference>
<dbReference type="Pfam" id="PF03989">
    <property type="entry name" value="DNA_gyraseA_C"/>
    <property type="match status" value="2"/>
</dbReference>
<dbReference type="InterPro" id="IPR006691">
    <property type="entry name" value="GyrA/parC_rep"/>
</dbReference>
<protein>
    <submittedName>
        <fullName evidence="1">DNA topoisomerase</fullName>
    </submittedName>
</protein>
<dbReference type="GO" id="GO:0003918">
    <property type="term" value="F:DNA topoisomerase type II (double strand cut, ATP-hydrolyzing) activity"/>
    <property type="evidence" value="ECO:0007669"/>
    <property type="project" value="TreeGrafter"/>
</dbReference>
<proteinExistence type="predicted"/>